<keyword evidence="7" id="KW-0653">Protein transport</keyword>
<evidence type="ECO:0000313" key="14">
    <source>
        <dbReference type="Proteomes" id="UP000265964"/>
    </source>
</evidence>
<dbReference type="Proteomes" id="UP000265964">
    <property type="component" value="Unassembled WGS sequence"/>
</dbReference>
<sequence length="184" mass="20591">MVTLVACSNTMPELTNQPVEITPGTQHISFAQNQQELKRIQALDLRGQVGMITAKERSSTTFTFQYLVNNDYIISLNIPYTARVAKLQKVGARYYYSEDNNTYSSSSAQEFSKALFGFSVPLEVLNKIVLGIPLETGDKSTAVISGNVIVSQVYNGDTYITYGDFRYLDNKYIVPYAINIRRGT</sequence>
<evidence type="ECO:0000313" key="13">
    <source>
        <dbReference type="EMBL" id="RIY38862.1"/>
    </source>
</evidence>
<feature type="non-terminal residue" evidence="13">
    <location>
        <position position="184"/>
    </location>
</feature>
<gene>
    <name evidence="13" type="ORF">CKF59_00230</name>
</gene>
<evidence type="ECO:0000256" key="6">
    <source>
        <dbReference type="ARBA" id="ARBA00022729"/>
    </source>
</evidence>
<evidence type="ECO:0000256" key="1">
    <source>
        <dbReference type="ARBA" id="ARBA00004459"/>
    </source>
</evidence>
<keyword evidence="10" id="KW-0143">Chaperone</keyword>
<evidence type="ECO:0000256" key="10">
    <source>
        <dbReference type="ARBA" id="ARBA00023186"/>
    </source>
</evidence>
<reference evidence="13 14" key="1">
    <citation type="submission" date="2017-08" db="EMBL/GenBank/DDBJ databases">
        <title>Reclassification of Bisgaard taxon 37 and 44.</title>
        <authorList>
            <person name="Christensen H."/>
        </authorList>
    </citation>
    <scope>NUCLEOTIDE SEQUENCE [LARGE SCALE GENOMIC DNA]</scope>
    <source>
        <strain evidence="13 14">EEAB3T1</strain>
    </source>
</reference>
<dbReference type="SUPFAM" id="SSF89392">
    <property type="entry name" value="Prokaryotic lipoproteins and lipoprotein localization factors"/>
    <property type="match status" value="1"/>
</dbReference>
<dbReference type="Pfam" id="PF03550">
    <property type="entry name" value="LolB"/>
    <property type="match status" value="1"/>
</dbReference>
<keyword evidence="9" id="KW-0564">Palmitate</keyword>
<evidence type="ECO:0000256" key="3">
    <source>
        <dbReference type="ARBA" id="ARBA00011245"/>
    </source>
</evidence>
<evidence type="ECO:0000256" key="4">
    <source>
        <dbReference type="ARBA" id="ARBA00016202"/>
    </source>
</evidence>
<dbReference type="GO" id="GO:0015031">
    <property type="term" value="P:protein transport"/>
    <property type="evidence" value="ECO:0007669"/>
    <property type="project" value="UniProtKB-KW"/>
</dbReference>
<dbReference type="AlphaFoldDB" id="A0A3A1YL11"/>
<keyword evidence="12" id="KW-0449">Lipoprotein</keyword>
<dbReference type="Gene3D" id="2.50.20.10">
    <property type="entry name" value="Lipoprotein localisation LolA/LolB/LppX"/>
    <property type="match status" value="1"/>
</dbReference>
<evidence type="ECO:0000256" key="2">
    <source>
        <dbReference type="ARBA" id="ARBA00009696"/>
    </source>
</evidence>
<dbReference type="EMBL" id="NRJF01000004">
    <property type="protein sequence ID" value="RIY38862.1"/>
    <property type="molecule type" value="Genomic_DNA"/>
</dbReference>
<evidence type="ECO:0000256" key="7">
    <source>
        <dbReference type="ARBA" id="ARBA00022927"/>
    </source>
</evidence>
<evidence type="ECO:0000256" key="9">
    <source>
        <dbReference type="ARBA" id="ARBA00023139"/>
    </source>
</evidence>
<keyword evidence="5" id="KW-0813">Transport</keyword>
<comment type="caution">
    <text evidence="13">The sequence shown here is derived from an EMBL/GenBank/DDBJ whole genome shotgun (WGS) entry which is preliminary data.</text>
</comment>
<evidence type="ECO:0000256" key="8">
    <source>
        <dbReference type="ARBA" id="ARBA00023136"/>
    </source>
</evidence>
<protein>
    <recommendedName>
        <fullName evidence="4">Outer-membrane lipoprotein LolB</fullName>
    </recommendedName>
</protein>
<keyword evidence="14" id="KW-1185">Reference proteome</keyword>
<keyword evidence="11" id="KW-0998">Cell outer membrane</keyword>
<name>A0A3A1YL11_9GAMM</name>
<evidence type="ECO:0000256" key="5">
    <source>
        <dbReference type="ARBA" id="ARBA00022448"/>
    </source>
</evidence>
<dbReference type="InterPro" id="IPR004565">
    <property type="entry name" value="OM_lipoprot_LolB"/>
</dbReference>
<evidence type="ECO:0000256" key="12">
    <source>
        <dbReference type="ARBA" id="ARBA00023288"/>
    </source>
</evidence>
<evidence type="ECO:0000256" key="11">
    <source>
        <dbReference type="ARBA" id="ARBA00023237"/>
    </source>
</evidence>
<organism evidence="13 14">
    <name type="scientific">Psittacicella gerlachiana</name>
    <dbReference type="NCBI Taxonomy" id="2028574"/>
    <lineage>
        <taxon>Bacteria</taxon>
        <taxon>Pseudomonadati</taxon>
        <taxon>Pseudomonadota</taxon>
        <taxon>Gammaproteobacteria</taxon>
        <taxon>Pasteurellales</taxon>
        <taxon>Psittacicellaceae</taxon>
        <taxon>Psittacicella</taxon>
    </lineage>
</organism>
<keyword evidence="8" id="KW-0472">Membrane</keyword>
<proteinExistence type="inferred from homology"/>
<accession>A0A3A1YL11</accession>
<comment type="subcellular location">
    <subcellularLocation>
        <location evidence="1">Cell outer membrane</location>
        <topology evidence="1">Lipid-anchor</topology>
    </subcellularLocation>
</comment>
<comment type="similarity">
    <text evidence="2">Belongs to the LolB family.</text>
</comment>
<comment type="subunit">
    <text evidence="3">Monomer.</text>
</comment>
<keyword evidence="6" id="KW-0732">Signal</keyword>
<dbReference type="GO" id="GO:0009279">
    <property type="term" value="C:cell outer membrane"/>
    <property type="evidence" value="ECO:0007669"/>
    <property type="project" value="UniProtKB-SubCell"/>
</dbReference>
<dbReference type="InterPro" id="IPR029046">
    <property type="entry name" value="LolA/LolB/LppX"/>
</dbReference>